<keyword evidence="2" id="KW-0732">Signal</keyword>
<dbReference type="InterPro" id="IPR011600">
    <property type="entry name" value="Pept_C14_caspase"/>
</dbReference>
<dbReference type="AlphaFoldDB" id="A0A8G2IT90"/>
<reference evidence="4 5" key="1">
    <citation type="submission" date="2019-02" db="EMBL/GenBank/DDBJ databases">
        <title>The competitiveness to form nodules shapes the capacities of Rhizobium leguminosarum sv viciae communities to promote symbiosis with specific hosts.</title>
        <authorList>
            <person name="Boivin S."/>
            <person name="Lepetit M."/>
        </authorList>
    </citation>
    <scope>NUCLEOTIDE SEQUENCE [LARGE SCALE GENOMIC DNA]</scope>
    <source>
        <strain evidence="4 5">SPF4F3</strain>
    </source>
</reference>
<feature type="domain" description="Peptidase C14 caspase" evidence="3">
    <location>
        <begin position="75"/>
        <end position="295"/>
    </location>
</feature>
<dbReference type="Gene3D" id="3.40.50.1460">
    <property type="match status" value="1"/>
</dbReference>
<comment type="caution">
    <text evidence="4">The sequence shown here is derived from an EMBL/GenBank/DDBJ whole genome shotgun (WGS) entry which is preliminary data.</text>
</comment>
<evidence type="ECO:0000256" key="2">
    <source>
        <dbReference type="SAM" id="SignalP"/>
    </source>
</evidence>
<accession>A0A8G2IT90</accession>
<organism evidence="4 5">
    <name type="scientific">Rhizobium leguminosarum bv. viciae</name>
    <dbReference type="NCBI Taxonomy" id="387"/>
    <lineage>
        <taxon>Bacteria</taxon>
        <taxon>Pseudomonadati</taxon>
        <taxon>Pseudomonadota</taxon>
        <taxon>Alphaproteobacteria</taxon>
        <taxon>Hyphomicrobiales</taxon>
        <taxon>Rhizobiaceae</taxon>
        <taxon>Rhizobium/Agrobacterium group</taxon>
        <taxon>Rhizobium</taxon>
    </lineage>
</organism>
<evidence type="ECO:0000256" key="1">
    <source>
        <dbReference type="SAM" id="MobiDB-lite"/>
    </source>
</evidence>
<name>A0A8G2IT90_RHILV</name>
<feature type="region of interest" description="Disordered" evidence="1">
    <location>
        <begin position="346"/>
        <end position="365"/>
    </location>
</feature>
<feature type="signal peptide" evidence="2">
    <location>
        <begin position="1"/>
        <end position="32"/>
    </location>
</feature>
<feature type="chain" id="PRO_5034365122" description="Peptidase C14 caspase domain-containing protein" evidence="2">
    <location>
        <begin position="33"/>
        <end position="507"/>
    </location>
</feature>
<dbReference type="RefSeq" id="WP_080667693.1">
    <property type="nucleotide sequence ID" value="NZ_SJLU01000018.1"/>
</dbReference>
<protein>
    <recommendedName>
        <fullName evidence="3">Peptidase C14 caspase domain-containing protein</fullName>
    </recommendedName>
</protein>
<evidence type="ECO:0000313" key="5">
    <source>
        <dbReference type="Proteomes" id="UP000291866"/>
    </source>
</evidence>
<sequence>MCASKLRRKSIIWNISAAVFLLMWSYSWDAHADDCNDLIPDEIASRVFFENRDNRSVLEQALNVAGMSRQGTSPGFALLAGVSHYPKLPKTEQELKPAAEDIKKLANYLVDQEHFDEVVVLFNDDMTEQNLGYFFRDYFPCRLEKRKAQKPRFLFAYSGHGVNAGGVNGYLLTSDAVSLTARPRTREGVDLRIVRVQFDNIIEAGYQTLALINACFSGYFVRQAFGERILPPQREGAFAITAGGANELTWHDASLGSGSIFFEHLLLGLDGRASLTDDGVVSVNELSAYLKDSVSVFSEDRQNPRPADLMVGGSPGGFFFLDRRKQVENGVVTAWNPSALRAFGGLSSTPRSANPAEPHGGGQPRRLEQYRAWGVYSYIDNSGAKVCYALTIPQEMSPSSAPPQEIFYILQRRQDGSLEHSFVANKDLDEQYKVQVSVDRAVPVDFFSRGKEAWIENSSSEGALTTTFKAGARMSVDAPLASGRTLRYEFMLDGISSAIERLERCAQ</sequence>
<proteinExistence type="predicted"/>
<gene>
    <name evidence="4" type="ORF">E0H31_28055</name>
</gene>
<dbReference type="Pfam" id="PF00656">
    <property type="entry name" value="Peptidase_C14"/>
    <property type="match status" value="1"/>
</dbReference>
<evidence type="ECO:0000313" key="4">
    <source>
        <dbReference type="EMBL" id="TBX87728.1"/>
    </source>
</evidence>
<evidence type="ECO:0000259" key="3">
    <source>
        <dbReference type="Pfam" id="PF00656"/>
    </source>
</evidence>
<dbReference type="GO" id="GO:0006508">
    <property type="term" value="P:proteolysis"/>
    <property type="evidence" value="ECO:0007669"/>
    <property type="project" value="InterPro"/>
</dbReference>
<dbReference type="GO" id="GO:0004197">
    <property type="term" value="F:cysteine-type endopeptidase activity"/>
    <property type="evidence" value="ECO:0007669"/>
    <property type="project" value="InterPro"/>
</dbReference>
<dbReference type="EMBL" id="SJLU01000018">
    <property type="protein sequence ID" value="TBX87728.1"/>
    <property type="molecule type" value="Genomic_DNA"/>
</dbReference>
<dbReference type="Proteomes" id="UP000291866">
    <property type="component" value="Unassembled WGS sequence"/>
</dbReference>